<sequence>MRHLLALVSCLAPGSIAAAASAAEPPPPHAPAKKPFPRWRTNHFIEGALALNAPGVMFVHGPEVSYALTPHLRLGGALQLPLKVSQGYHCADPWLGESPCNFYSVGLRSYAELHAAQGTEADPWIRGGIMPLVHAPRAHTASTSYQPDLGFFASAGIDFNIGPVFVSLYGTVSAFVGEQAHLGGGGLRLGGQF</sequence>
<reference evidence="2 3" key="1">
    <citation type="submission" date="2021-04" db="EMBL/GenBank/DDBJ databases">
        <title>Genome analysis of Polyangium sp.</title>
        <authorList>
            <person name="Li Y."/>
            <person name="Wang J."/>
        </authorList>
    </citation>
    <scope>NUCLEOTIDE SEQUENCE [LARGE SCALE GENOMIC DNA]</scope>
    <source>
        <strain evidence="2 3">SDU14</strain>
    </source>
</reference>
<keyword evidence="3" id="KW-1185">Reference proteome</keyword>
<evidence type="ECO:0000313" key="3">
    <source>
        <dbReference type="Proteomes" id="UP001151081"/>
    </source>
</evidence>
<evidence type="ECO:0000256" key="1">
    <source>
        <dbReference type="SAM" id="SignalP"/>
    </source>
</evidence>
<keyword evidence="1" id="KW-0732">Signal</keyword>
<feature type="chain" id="PRO_5040909448" evidence="1">
    <location>
        <begin position="23"/>
        <end position="193"/>
    </location>
</feature>
<feature type="signal peptide" evidence="1">
    <location>
        <begin position="1"/>
        <end position="22"/>
    </location>
</feature>
<dbReference type="RefSeq" id="WP_272427899.1">
    <property type="nucleotide sequence ID" value="NZ_JAGTJJ010000059.1"/>
</dbReference>
<dbReference type="AlphaFoldDB" id="A0A9X3XC82"/>
<evidence type="ECO:0000313" key="2">
    <source>
        <dbReference type="EMBL" id="MDC3987807.1"/>
    </source>
</evidence>
<accession>A0A9X3XC82</accession>
<name>A0A9X3XC82_9BACT</name>
<dbReference type="Proteomes" id="UP001151081">
    <property type="component" value="Unassembled WGS sequence"/>
</dbReference>
<dbReference type="EMBL" id="JAGTJJ010000059">
    <property type="protein sequence ID" value="MDC3987807.1"/>
    <property type="molecule type" value="Genomic_DNA"/>
</dbReference>
<comment type="caution">
    <text evidence="2">The sequence shown here is derived from an EMBL/GenBank/DDBJ whole genome shotgun (WGS) entry which is preliminary data.</text>
</comment>
<organism evidence="2 3">
    <name type="scientific">Polyangium jinanense</name>
    <dbReference type="NCBI Taxonomy" id="2829994"/>
    <lineage>
        <taxon>Bacteria</taxon>
        <taxon>Pseudomonadati</taxon>
        <taxon>Myxococcota</taxon>
        <taxon>Polyangia</taxon>
        <taxon>Polyangiales</taxon>
        <taxon>Polyangiaceae</taxon>
        <taxon>Polyangium</taxon>
    </lineage>
</organism>
<proteinExistence type="predicted"/>
<protein>
    <submittedName>
        <fullName evidence="2">Uncharacterized protein</fullName>
    </submittedName>
</protein>
<gene>
    <name evidence="2" type="ORF">KEG57_45505</name>
</gene>